<reference evidence="3" key="2">
    <citation type="submission" date="2023-06" db="EMBL/GenBank/DDBJ databases">
        <authorList>
            <consortium name="Lawrence Berkeley National Laboratory"/>
            <person name="Haridas S."/>
            <person name="Hensen N."/>
            <person name="Bonometti L."/>
            <person name="Westerberg I."/>
            <person name="Brannstrom I.O."/>
            <person name="Guillou S."/>
            <person name="Cros-Aarteil S."/>
            <person name="Calhoun S."/>
            <person name="Kuo A."/>
            <person name="Mondo S."/>
            <person name="Pangilinan J."/>
            <person name="Riley R."/>
            <person name="Labutti K."/>
            <person name="Andreopoulos B."/>
            <person name="Lipzen A."/>
            <person name="Chen C."/>
            <person name="Yanf M."/>
            <person name="Daum C."/>
            <person name="Ng V."/>
            <person name="Clum A."/>
            <person name="Steindorff A."/>
            <person name="Ohm R."/>
            <person name="Martin F."/>
            <person name="Silar P."/>
            <person name="Natvig D."/>
            <person name="Lalanne C."/>
            <person name="Gautier V."/>
            <person name="Ament-Velasquez S.L."/>
            <person name="Kruys A."/>
            <person name="Hutchinson M.I."/>
            <person name="Powell A.J."/>
            <person name="Barry K."/>
            <person name="Miller A.N."/>
            <person name="Grigoriev I.V."/>
            <person name="Debuchy R."/>
            <person name="Gladieux P."/>
            <person name="Thoren M.H."/>
            <person name="Johannesson H."/>
        </authorList>
    </citation>
    <scope>NUCLEOTIDE SEQUENCE</scope>
    <source>
        <strain evidence="3">CBS 168.71</strain>
    </source>
</reference>
<name>A0AAE0HC65_9PEZI</name>
<feature type="region of interest" description="Disordered" evidence="1">
    <location>
        <begin position="259"/>
        <end position="348"/>
    </location>
</feature>
<feature type="transmembrane region" description="Helical" evidence="2">
    <location>
        <begin position="34"/>
        <end position="59"/>
    </location>
</feature>
<evidence type="ECO:0000256" key="1">
    <source>
        <dbReference type="SAM" id="MobiDB-lite"/>
    </source>
</evidence>
<feature type="compositionally biased region" description="Gly residues" evidence="1">
    <location>
        <begin position="259"/>
        <end position="268"/>
    </location>
</feature>
<feature type="compositionally biased region" description="Basic and acidic residues" evidence="1">
    <location>
        <begin position="332"/>
        <end position="341"/>
    </location>
</feature>
<dbReference type="Proteomes" id="UP001278766">
    <property type="component" value="Unassembled WGS sequence"/>
</dbReference>
<keyword evidence="4" id="KW-1185">Reference proteome</keyword>
<dbReference type="AlphaFoldDB" id="A0AAE0HC65"/>
<proteinExistence type="predicted"/>
<evidence type="ECO:0000313" key="3">
    <source>
        <dbReference type="EMBL" id="KAK3293579.1"/>
    </source>
</evidence>
<dbReference type="RefSeq" id="XP_062657093.1">
    <property type="nucleotide sequence ID" value="XM_062808181.1"/>
</dbReference>
<evidence type="ECO:0000313" key="4">
    <source>
        <dbReference type="Proteomes" id="UP001278766"/>
    </source>
</evidence>
<sequence>MALLLILYGLIILALVGTAIYEHVTISTLSLPVPPALTILTILLPLLSPLTTLLAPRLFNQPRHTRKRLAIPQDDNHHNNNNHPQPPNNRTRKGTTTLLPPLTHLAQLLLTTILTTLYTSTLATPTTTDCLLTHRWTTFWKSHDAPAIRAIQDALSCCGFRSTKDMAWPFPHGSGKGAGAGACEAQFGRHEPCLPGWEGALRRAVGGELGVVLAVGALQVLGVVLARRGGFGVRMGGGGGGGEGMGWMAGLERLIAGGGGGGREGGVEAGSRRPLLAGPEQEGEATGNGGRVVESAYRDISDEETEGGDGEGEGGARPRIEERGHGASSEGPRVEPAHHDPWAGVQRA</sequence>
<comment type="caution">
    <text evidence="3">The sequence shown here is derived from an EMBL/GenBank/DDBJ whole genome shotgun (WGS) entry which is preliminary data.</text>
</comment>
<feature type="compositionally biased region" description="Basic and acidic residues" evidence="1">
    <location>
        <begin position="314"/>
        <end position="325"/>
    </location>
</feature>
<keyword evidence="2" id="KW-1133">Transmembrane helix</keyword>
<organism evidence="3 4">
    <name type="scientific">Chaetomium fimeti</name>
    <dbReference type="NCBI Taxonomy" id="1854472"/>
    <lineage>
        <taxon>Eukaryota</taxon>
        <taxon>Fungi</taxon>
        <taxon>Dikarya</taxon>
        <taxon>Ascomycota</taxon>
        <taxon>Pezizomycotina</taxon>
        <taxon>Sordariomycetes</taxon>
        <taxon>Sordariomycetidae</taxon>
        <taxon>Sordariales</taxon>
        <taxon>Chaetomiaceae</taxon>
        <taxon>Chaetomium</taxon>
    </lineage>
</organism>
<feature type="compositionally biased region" description="Acidic residues" evidence="1">
    <location>
        <begin position="301"/>
        <end position="312"/>
    </location>
</feature>
<reference evidence="3" key="1">
    <citation type="journal article" date="2023" name="Mol. Phylogenet. Evol.">
        <title>Genome-scale phylogeny and comparative genomics of the fungal order Sordariales.</title>
        <authorList>
            <person name="Hensen N."/>
            <person name="Bonometti L."/>
            <person name="Westerberg I."/>
            <person name="Brannstrom I.O."/>
            <person name="Guillou S."/>
            <person name="Cros-Aarteil S."/>
            <person name="Calhoun S."/>
            <person name="Haridas S."/>
            <person name="Kuo A."/>
            <person name="Mondo S."/>
            <person name="Pangilinan J."/>
            <person name="Riley R."/>
            <person name="LaButti K."/>
            <person name="Andreopoulos B."/>
            <person name="Lipzen A."/>
            <person name="Chen C."/>
            <person name="Yan M."/>
            <person name="Daum C."/>
            <person name="Ng V."/>
            <person name="Clum A."/>
            <person name="Steindorff A."/>
            <person name="Ohm R.A."/>
            <person name="Martin F."/>
            <person name="Silar P."/>
            <person name="Natvig D.O."/>
            <person name="Lalanne C."/>
            <person name="Gautier V."/>
            <person name="Ament-Velasquez S.L."/>
            <person name="Kruys A."/>
            <person name="Hutchinson M.I."/>
            <person name="Powell A.J."/>
            <person name="Barry K."/>
            <person name="Miller A.N."/>
            <person name="Grigoriev I.V."/>
            <person name="Debuchy R."/>
            <person name="Gladieux P."/>
            <person name="Hiltunen Thoren M."/>
            <person name="Johannesson H."/>
        </authorList>
    </citation>
    <scope>NUCLEOTIDE SEQUENCE</scope>
    <source>
        <strain evidence="3">CBS 168.71</strain>
    </source>
</reference>
<feature type="region of interest" description="Disordered" evidence="1">
    <location>
        <begin position="71"/>
        <end position="96"/>
    </location>
</feature>
<keyword evidence="2" id="KW-0472">Membrane</keyword>
<evidence type="ECO:0000256" key="2">
    <source>
        <dbReference type="SAM" id="Phobius"/>
    </source>
</evidence>
<gene>
    <name evidence="3" type="ORF">B0H64DRAFT_477092</name>
</gene>
<evidence type="ECO:0008006" key="5">
    <source>
        <dbReference type="Google" id="ProtNLM"/>
    </source>
</evidence>
<dbReference type="EMBL" id="JAUEPN010000006">
    <property type="protein sequence ID" value="KAK3293579.1"/>
    <property type="molecule type" value="Genomic_DNA"/>
</dbReference>
<protein>
    <recommendedName>
        <fullName evidence="5">Tetraspanin-like protein</fullName>
    </recommendedName>
</protein>
<accession>A0AAE0HC65</accession>
<keyword evidence="2" id="KW-0812">Transmembrane</keyword>
<dbReference type="GeneID" id="87845129"/>